<reference evidence="1" key="1">
    <citation type="submission" date="2022-10" db="EMBL/GenBank/DDBJ databases">
        <title>The WGS of Solirubrobacter ginsenosidimutans DSM 21036.</title>
        <authorList>
            <person name="Jiang Z."/>
        </authorList>
    </citation>
    <scope>NUCLEOTIDE SEQUENCE</scope>
    <source>
        <strain evidence="1">DSM 21036</strain>
    </source>
</reference>
<proteinExistence type="predicted"/>
<dbReference type="Proteomes" id="UP001149140">
    <property type="component" value="Unassembled WGS sequence"/>
</dbReference>
<sequence length="143" mass="15556">MTFTTLPSPPTDAAPARTALLELHRHLLQAQRIQAERYGGRMSASELLQAATEDLRFSWLTQLSELIAELDQARTDDDADSVQAALDQARALLAPPDPDTAFGTRYLQVLQERPEVVFAHRDVSAALTAIAANKTMNGSSGAR</sequence>
<accession>A0A9X3MPU8</accession>
<evidence type="ECO:0000313" key="1">
    <source>
        <dbReference type="EMBL" id="MDA0159652.1"/>
    </source>
</evidence>
<gene>
    <name evidence="1" type="ORF">OM076_05215</name>
</gene>
<comment type="caution">
    <text evidence="1">The sequence shown here is derived from an EMBL/GenBank/DDBJ whole genome shotgun (WGS) entry which is preliminary data.</text>
</comment>
<dbReference type="AlphaFoldDB" id="A0A9X3MPU8"/>
<dbReference type="EMBL" id="JAPDOD010000003">
    <property type="protein sequence ID" value="MDA0159652.1"/>
    <property type="molecule type" value="Genomic_DNA"/>
</dbReference>
<name>A0A9X3MPU8_9ACTN</name>
<keyword evidence="2" id="KW-1185">Reference proteome</keyword>
<dbReference type="RefSeq" id="WP_270038412.1">
    <property type="nucleotide sequence ID" value="NZ_JAPDOD010000003.1"/>
</dbReference>
<organism evidence="1 2">
    <name type="scientific">Solirubrobacter ginsenosidimutans</name>
    <dbReference type="NCBI Taxonomy" id="490573"/>
    <lineage>
        <taxon>Bacteria</taxon>
        <taxon>Bacillati</taxon>
        <taxon>Actinomycetota</taxon>
        <taxon>Thermoleophilia</taxon>
        <taxon>Solirubrobacterales</taxon>
        <taxon>Solirubrobacteraceae</taxon>
        <taxon>Solirubrobacter</taxon>
    </lineage>
</organism>
<protein>
    <submittedName>
        <fullName evidence="1">Uncharacterized protein</fullName>
    </submittedName>
</protein>
<evidence type="ECO:0000313" key="2">
    <source>
        <dbReference type="Proteomes" id="UP001149140"/>
    </source>
</evidence>